<protein>
    <submittedName>
        <fullName evidence="1">Uncharacterized protein</fullName>
    </submittedName>
</protein>
<dbReference type="AlphaFoldDB" id="A0A660L631"/>
<dbReference type="EMBL" id="RBIL01000001">
    <property type="protein sequence ID" value="RKQ90447.1"/>
    <property type="molecule type" value="Genomic_DNA"/>
</dbReference>
<keyword evidence="2" id="KW-1185">Reference proteome</keyword>
<reference evidence="1 2" key="1">
    <citation type="submission" date="2018-10" db="EMBL/GenBank/DDBJ databases">
        <title>Genomic Encyclopedia of Archaeal and Bacterial Type Strains, Phase II (KMG-II): from individual species to whole genera.</title>
        <authorList>
            <person name="Goeker M."/>
        </authorList>
    </citation>
    <scope>NUCLEOTIDE SEQUENCE [LARGE SCALE GENOMIC DNA]</scope>
    <source>
        <strain evidence="1 2">DSM 14954</strain>
    </source>
</reference>
<name>A0A660L631_9ACTN</name>
<accession>A0A660L631</accession>
<comment type="caution">
    <text evidence="1">The sequence shown here is derived from an EMBL/GenBank/DDBJ whole genome shotgun (WGS) entry which is preliminary data.</text>
</comment>
<evidence type="ECO:0000313" key="2">
    <source>
        <dbReference type="Proteomes" id="UP000278962"/>
    </source>
</evidence>
<dbReference type="Proteomes" id="UP000278962">
    <property type="component" value="Unassembled WGS sequence"/>
</dbReference>
<dbReference type="PROSITE" id="PS51257">
    <property type="entry name" value="PROKAR_LIPOPROTEIN"/>
    <property type="match status" value="1"/>
</dbReference>
<sequence>MRRAASRSGATAAADDADANALAGHSISAVQACLGDPFAETILGPEALGEGVAAGAGLAISPEDPERVELRLCGVPPVRRLHALERRLQRRFGKLGFVEEREIRELDLLTAVVPVDAVKADRALELLGDPGTLLR</sequence>
<evidence type="ECO:0000313" key="1">
    <source>
        <dbReference type="EMBL" id="RKQ90447.1"/>
    </source>
</evidence>
<organism evidence="1 2">
    <name type="scientific">Solirubrobacter pauli</name>
    <dbReference type="NCBI Taxonomy" id="166793"/>
    <lineage>
        <taxon>Bacteria</taxon>
        <taxon>Bacillati</taxon>
        <taxon>Actinomycetota</taxon>
        <taxon>Thermoleophilia</taxon>
        <taxon>Solirubrobacterales</taxon>
        <taxon>Solirubrobacteraceae</taxon>
        <taxon>Solirubrobacter</taxon>
    </lineage>
</organism>
<proteinExistence type="predicted"/>
<dbReference type="RefSeq" id="WP_147447545.1">
    <property type="nucleotide sequence ID" value="NZ_RBIL01000001.1"/>
</dbReference>
<dbReference type="OrthoDB" id="9985914at2"/>
<gene>
    <name evidence="1" type="ORF">C8N24_0249</name>
</gene>